<comment type="similarity">
    <text evidence="2">Belongs to the major facilitator superfamily. Folate-biopterin transporter (TC 2.A.71) family.</text>
</comment>
<dbReference type="InterPro" id="IPR036259">
    <property type="entry name" value="MFS_trans_sf"/>
</dbReference>
<feature type="transmembrane region" description="Helical" evidence="7">
    <location>
        <begin position="108"/>
        <end position="127"/>
    </location>
</feature>
<evidence type="ECO:0000256" key="1">
    <source>
        <dbReference type="ARBA" id="ARBA00004141"/>
    </source>
</evidence>
<proteinExistence type="inferred from homology"/>
<comment type="caution">
    <text evidence="8">The sequence shown here is derived from an EMBL/GenBank/DDBJ whole genome shotgun (WGS) entry which is preliminary data.</text>
</comment>
<comment type="subcellular location">
    <subcellularLocation>
        <location evidence="1">Membrane</location>
        <topology evidence="1">Multi-pass membrane protein</topology>
    </subcellularLocation>
</comment>
<feature type="transmembrane region" description="Helical" evidence="7">
    <location>
        <begin position="276"/>
        <end position="296"/>
    </location>
</feature>
<evidence type="ECO:0000313" key="9">
    <source>
        <dbReference type="Proteomes" id="UP000481153"/>
    </source>
</evidence>
<dbReference type="Proteomes" id="UP000481153">
    <property type="component" value="Unassembled WGS sequence"/>
</dbReference>
<keyword evidence="4 7" id="KW-0812">Transmembrane</keyword>
<evidence type="ECO:0000256" key="3">
    <source>
        <dbReference type="ARBA" id="ARBA00022448"/>
    </source>
</evidence>
<dbReference type="SUPFAM" id="SSF103473">
    <property type="entry name" value="MFS general substrate transporter"/>
    <property type="match status" value="2"/>
</dbReference>
<feature type="transmembrane region" description="Helical" evidence="7">
    <location>
        <begin position="197"/>
        <end position="216"/>
    </location>
</feature>
<accession>A0A6G0WSY6</accession>
<evidence type="ECO:0000256" key="5">
    <source>
        <dbReference type="ARBA" id="ARBA00022989"/>
    </source>
</evidence>
<feature type="transmembrane region" description="Helical" evidence="7">
    <location>
        <begin position="237"/>
        <end position="256"/>
    </location>
</feature>
<evidence type="ECO:0000256" key="2">
    <source>
        <dbReference type="ARBA" id="ARBA00007015"/>
    </source>
</evidence>
<keyword evidence="5 7" id="KW-1133">Transmembrane helix</keyword>
<dbReference type="PANTHER" id="PTHR31585">
    <property type="entry name" value="FOLATE-BIOPTERIN TRANSPORTER 1, CHLOROPLASTIC"/>
    <property type="match status" value="1"/>
</dbReference>
<evidence type="ECO:0000256" key="7">
    <source>
        <dbReference type="SAM" id="Phobius"/>
    </source>
</evidence>
<dbReference type="GO" id="GO:0016020">
    <property type="term" value="C:membrane"/>
    <property type="evidence" value="ECO:0007669"/>
    <property type="project" value="UniProtKB-SubCell"/>
</dbReference>
<dbReference type="PANTHER" id="PTHR31585:SF5">
    <property type="entry name" value="RNA-BINDING S4 DOMAIN-CONTAINING PROTEIN"/>
    <property type="match status" value="1"/>
</dbReference>
<gene>
    <name evidence="8" type="ORF">Ae201684_012027</name>
</gene>
<name>A0A6G0WSY6_9STRA</name>
<dbReference type="EMBL" id="VJMJ01000153">
    <property type="protein sequence ID" value="KAF0730608.1"/>
    <property type="molecule type" value="Genomic_DNA"/>
</dbReference>
<feature type="transmembrane region" description="Helical" evidence="7">
    <location>
        <begin position="139"/>
        <end position="157"/>
    </location>
</feature>
<dbReference type="Pfam" id="PF03092">
    <property type="entry name" value="BT1"/>
    <property type="match status" value="2"/>
</dbReference>
<dbReference type="AlphaFoldDB" id="A0A6G0WSY6"/>
<feature type="transmembrane region" description="Helical" evidence="7">
    <location>
        <begin position="451"/>
        <end position="475"/>
    </location>
</feature>
<keyword evidence="6 7" id="KW-0472">Membrane</keyword>
<feature type="transmembrane region" description="Helical" evidence="7">
    <location>
        <begin position="358"/>
        <end position="375"/>
    </location>
</feature>
<protein>
    <recommendedName>
        <fullName evidence="10">Folate-Biopterin Transporter (FBT) Family</fullName>
    </recommendedName>
</protein>
<dbReference type="Gene3D" id="1.20.1250.20">
    <property type="entry name" value="MFS general substrate transporter like domains"/>
    <property type="match status" value="1"/>
</dbReference>
<evidence type="ECO:0008006" key="10">
    <source>
        <dbReference type="Google" id="ProtNLM"/>
    </source>
</evidence>
<evidence type="ECO:0000256" key="4">
    <source>
        <dbReference type="ARBA" id="ARBA00022692"/>
    </source>
</evidence>
<feature type="transmembrane region" description="Helical" evidence="7">
    <location>
        <begin position="387"/>
        <end position="408"/>
    </location>
</feature>
<sequence length="580" mass="63325">MDESKMPTPTSIEEGMDKAEEVAMVKKSSALREGDAQDYASREIAEEVAMVKKSSALREGEAPDYAGREIVALLAQYVTVGFMIGSMQQMSYPIFIAYYHMEGSQFNAATALIGLGWSLKVFIGLVSDCFPMWGYRRKSYMIFGWICCGICMLYLTLHDHGSPFYIDRSLDGTPISKLTPAQLATQVDIHAGRRGTFMALICAIATIAFVISDVAADALVVEYAQREPEEVRGRLQSLVYSIRSVSCAFATCTVGFCLNSPQYGGHFSWDIGMNGVFALLGVSNISVIPITALFVVDQKRPPVPVRSYLGQFWRLVQKRAVWQVMIYSFLSSLMGSFITTTAAPYVKYNWAKVESINNALTGVLGHLVLAVVLAATGRYGTHWNWRYVIVVTTLSGAAIDAVVQYLTIFDIVRNQWFYLGVPLTEQLPAGINWAVNLFVIVELAEDGNEGVVYGLLTTIGNLPAIFGSVITNIYCSYFDVSSTDIKQDTPHVRKQVAYTYLVVYGTTIVSCLCVGMFPSQKAAVAKLKANGGSYPIVGGLVLAIALAILFLSIVASMLSMFEATACLVIAGGTGCSSHRR</sequence>
<feature type="transmembrane region" description="Helical" evidence="7">
    <location>
        <begin position="324"/>
        <end position="346"/>
    </location>
</feature>
<keyword evidence="9" id="KW-1185">Reference proteome</keyword>
<evidence type="ECO:0000256" key="6">
    <source>
        <dbReference type="ARBA" id="ARBA00023136"/>
    </source>
</evidence>
<dbReference type="VEuPathDB" id="FungiDB:AeMF1_009642"/>
<keyword evidence="3" id="KW-0813">Transport</keyword>
<evidence type="ECO:0000313" key="8">
    <source>
        <dbReference type="EMBL" id="KAF0730608.1"/>
    </source>
</evidence>
<organism evidence="8 9">
    <name type="scientific">Aphanomyces euteiches</name>
    <dbReference type="NCBI Taxonomy" id="100861"/>
    <lineage>
        <taxon>Eukaryota</taxon>
        <taxon>Sar</taxon>
        <taxon>Stramenopiles</taxon>
        <taxon>Oomycota</taxon>
        <taxon>Saprolegniomycetes</taxon>
        <taxon>Saprolegniales</taxon>
        <taxon>Verrucalvaceae</taxon>
        <taxon>Aphanomyces</taxon>
    </lineage>
</organism>
<feature type="transmembrane region" description="Helical" evidence="7">
    <location>
        <begin position="496"/>
        <end position="517"/>
    </location>
</feature>
<dbReference type="InterPro" id="IPR039309">
    <property type="entry name" value="BT1"/>
</dbReference>
<feature type="transmembrane region" description="Helical" evidence="7">
    <location>
        <begin position="70"/>
        <end position="88"/>
    </location>
</feature>
<reference evidence="8 9" key="1">
    <citation type="submission" date="2019-07" db="EMBL/GenBank/DDBJ databases">
        <title>Genomics analysis of Aphanomyces spp. identifies a new class of oomycete effector associated with host adaptation.</title>
        <authorList>
            <person name="Gaulin E."/>
        </authorList>
    </citation>
    <scope>NUCLEOTIDE SEQUENCE [LARGE SCALE GENOMIC DNA]</scope>
    <source>
        <strain evidence="8 9">ATCC 201684</strain>
    </source>
</reference>
<feature type="transmembrane region" description="Helical" evidence="7">
    <location>
        <begin position="537"/>
        <end position="570"/>
    </location>
</feature>